<dbReference type="Proteomes" id="UP000002668">
    <property type="component" value="Genome"/>
</dbReference>
<dbReference type="HOGENOM" id="CLU_2904618_0_0_1"/>
<name>E5A278_LEPMJ</name>
<sequence>MHAYTSHTAPQAHLFRAEMRKPRTHALPTYMPPIARLCSRLMVVGGIRRSGGGLAGGRWLGW</sequence>
<evidence type="ECO:0000313" key="1">
    <source>
        <dbReference type="EMBL" id="CBX97955.1"/>
    </source>
</evidence>
<dbReference type="EMBL" id="FP929132">
    <property type="protein sequence ID" value="CBX97955.1"/>
    <property type="molecule type" value="Genomic_DNA"/>
</dbReference>
<dbReference type="VEuPathDB" id="FungiDB:LEMA_uP093640.1"/>
<dbReference type="InParanoid" id="E5A278"/>
<evidence type="ECO:0000313" key="2">
    <source>
        <dbReference type="Proteomes" id="UP000002668"/>
    </source>
</evidence>
<keyword evidence="2" id="KW-1185">Reference proteome</keyword>
<proteinExistence type="predicted"/>
<accession>E5A278</accession>
<reference evidence="2" key="1">
    <citation type="journal article" date="2011" name="Nat. Commun.">
        <title>Effector diversification within compartments of the Leptosphaeria maculans genome affected by Repeat-Induced Point mutations.</title>
        <authorList>
            <person name="Rouxel T."/>
            <person name="Grandaubert J."/>
            <person name="Hane J.K."/>
            <person name="Hoede C."/>
            <person name="van de Wouw A.P."/>
            <person name="Couloux A."/>
            <person name="Dominguez V."/>
            <person name="Anthouard V."/>
            <person name="Bally P."/>
            <person name="Bourras S."/>
            <person name="Cozijnsen A.J."/>
            <person name="Ciuffetti L.M."/>
            <person name="Degrave A."/>
            <person name="Dilmaghani A."/>
            <person name="Duret L."/>
            <person name="Fudal I."/>
            <person name="Goodwin S.B."/>
            <person name="Gout L."/>
            <person name="Glaser N."/>
            <person name="Linglin J."/>
            <person name="Kema G.H.J."/>
            <person name="Lapalu N."/>
            <person name="Lawrence C.B."/>
            <person name="May K."/>
            <person name="Meyer M."/>
            <person name="Ollivier B."/>
            <person name="Poulain J."/>
            <person name="Schoch C.L."/>
            <person name="Simon A."/>
            <person name="Spatafora J.W."/>
            <person name="Stachowiak A."/>
            <person name="Turgeon B.G."/>
            <person name="Tyler B.M."/>
            <person name="Vincent D."/>
            <person name="Weissenbach J."/>
            <person name="Amselem J."/>
            <person name="Quesneville H."/>
            <person name="Oliver R.P."/>
            <person name="Wincker P."/>
            <person name="Balesdent M.-H."/>
            <person name="Howlett B.J."/>
        </authorList>
    </citation>
    <scope>NUCLEOTIDE SEQUENCE [LARGE SCALE GENOMIC DNA]</scope>
    <source>
        <strain evidence="2">JN3 / isolate v23.1.3 / race Av1-4-5-6-7-8</strain>
    </source>
</reference>
<organism evidence="2">
    <name type="scientific">Leptosphaeria maculans (strain JN3 / isolate v23.1.3 / race Av1-4-5-6-7-8)</name>
    <name type="common">Blackleg fungus</name>
    <name type="synonym">Phoma lingam</name>
    <dbReference type="NCBI Taxonomy" id="985895"/>
    <lineage>
        <taxon>Eukaryota</taxon>
        <taxon>Fungi</taxon>
        <taxon>Dikarya</taxon>
        <taxon>Ascomycota</taxon>
        <taxon>Pezizomycotina</taxon>
        <taxon>Dothideomycetes</taxon>
        <taxon>Pleosporomycetidae</taxon>
        <taxon>Pleosporales</taxon>
        <taxon>Pleosporineae</taxon>
        <taxon>Leptosphaeriaceae</taxon>
        <taxon>Plenodomus</taxon>
        <taxon>Plenodomus lingam/Leptosphaeria maculans species complex</taxon>
    </lineage>
</organism>
<dbReference type="AlphaFoldDB" id="E5A278"/>
<protein>
    <submittedName>
        <fullName evidence="1">Predicted protein</fullName>
    </submittedName>
</protein>
<gene>
    <name evidence="1" type="ORF">LEMA_uP093640.1</name>
</gene>